<keyword evidence="2" id="KW-1185">Reference proteome</keyword>
<comment type="caution">
    <text evidence="1">The sequence shown here is derived from an EMBL/GenBank/DDBJ whole genome shotgun (WGS) entry which is preliminary data.</text>
</comment>
<evidence type="ECO:0000313" key="2">
    <source>
        <dbReference type="Proteomes" id="UP000652761"/>
    </source>
</evidence>
<dbReference type="Proteomes" id="UP000652761">
    <property type="component" value="Unassembled WGS sequence"/>
</dbReference>
<reference evidence="1" key="1">
    <citation type="submission" date="2017-07" db="EMBL/GenBank/DDBJ databases">
        <title>Taro Niue Genome Assembly and Annotation.</title>
        <authorList>
            <person name="Atibalentja N."/>
            <person name="Keating K."/>
            <person name="Fields C.J."/>
        </authorList>
    </citation>
    <scope>NUCLEOTIDE SEQUENCE</scope>
    <source>
        <strain evidence="1">Niue_2</strain>
        <tissue evidence="1">Leaf</tissue>
    </source>
</reference>
<evidence type="ECO:0000313" key="1">
    <source>
        <dbReference type="EMBL" id="MQM06065.1"/>
    </source>
</evidence>
<gene>
    <name evidence="1" type="ORF">Taro_038883</name>
</gene>
<accession>A0A843WNI5</accession>
<proteinExistence type="predicted"/>
<organism evidence="1 2">
    <name type="scientific">Colocasia esculenta</name>
    <name type="common">Wild taro</name>
    <name type="synonym">Arum esculentum</name>
    <dbReference type="NCBI Taxonomy" id="4460"/>
    <lineage>
        <taxon>Eukaryota</taxon>
        <taxon>Viridiplantae</taxon>
        <taxon>Streptophyta</taxon>
        <taxon>Embryophyta</taxon>
        <taxon>Tracheophyta</taxon>
        <taxon>Spermatophyta</taxon>
        <taxon>Magnoliopsida</taxon>
        <taxon>Liliopsida</taxon>
        <taxon>Araceae</taxon>
        <taxon>Aroideae</taxon>
        <taxon>Colocasieae</taxon>
        <taxon>Colocasia</taxon>
    </lineage>
</organism>
<dbReference type="AlphaFoldDB" id="A0A843WNI5"/>
<name>A0A843WNI5_COLES</name>
<sequence>MNKLDRVIMIEQDLEGYNKIELAIYHFVQACKVGGQSQAADCMARLASRSMDANHSIGGTRCGRLLLQLCAFSDLKMVGGQSQAADSMARLASRSMDANHSVGSTRCGRLLLQLYAFPDLKTLALIRCGLV</sequence>
<protein>
    <submittedName>
        <fullName evidence="1">Uncharacterized protein</fullName>
    </submittedName>
</protein>
<dbReference type="EMBL" id="NMUH01003532">
    <property type="protein sequence ID" value="MQM06065.1"/>
    <property type="molecule type" value="Genomic_DNA"/>
</dbReference>